<dbReference type="AlphaFoldDB" id="A0A9N9LKT9"/>
<feature type="non-terminal residue" evidence="1">
    <location>
        <position position="71"/>
    </location>
</feature>
<sequence length="71" mass="7837">MALAMTISAGPSQPIDFEASQIVAREKAAYTYAPNGKREKAAYAYAPNEKREKAAYAYAPNEKRKKAAYAY</sequence>
<accession>A0A9N9LKT9</accession>
<dbReference type="OrthoDB" id="10432290at2759"/>
<gene>
    <name evidence="1" type="ORF">HYALB_00010051</name>
</gene>
<organism evidence="1 2">
    <name type="scientific">Hymenoscyphus albidus</name>
    <dbReference type="NCBI Taxonomy" id="595503"/>
    <lineage>
        <taxon>Eukaryota</taxon>
        <taxon>Fungi</taxon>
        <taxon>Dikarya</taxon>
        <taxon>Ascomycota</taxon>
        <taxon>Pezizomycotina</taxon>
        <taxon>Leotiomycetes</taxon>
        <taxon>Helotiales</taxon>
        <taxon>Helotiaceae</taxon>
        <taxon>Hymenoscyphus</taxon>
    </lineage>
</organism>
<comment type="caution">
    <text evidence="1">The sequence shown here is derived from an EMBL/GenBank/DDBJ whole genome shotgun (WGS) entry which is preliminary data.</text>
</comment>
<dbReference type="Proteomes" id="UP000701801">
    <property type="component" value="Unassembled WGS sequence"/>
</dbReference>
<name>A0A9N9LKT9_9HELO</name>
<keyword evidence="2" id="KW-1185">Reference proteome</keyword>
<evidence type="ECO:0000313" key="2">
    <source>
        <dbReference type="Proteomes" id="UP000701801"/>
    </source>
</evidence>
<dbReference type="EMBL" id="CAJVRM010000103">
    <property type="protein sequence ID" value="CAG8974411.1"/>
    <property type="molecule type" value="Genomic_DNA"/>
</dbReference>
<reference evidence="1" key="1">
    <citation type="submission" date="2021-07" db="EMBL/GenBank/DDBJ databases">
        <authorList>
            <person name="Durling M."/>
        </authorList>
    </citation>
    <scope>NUCLEOTIDE SEQUENCE</scope>
</reference>
<evidence type="ECO:0000313" key="1">
    <source>
        <dbReference type="EMBL" id="CAG8974411.1"/>
    </source>
</evidence>
<protein>
    <submittedName>
        <fullName evidence="1">Uncharacterized protein</fullName>
    </submittedName>
</protein>
<proteinExistence type="predicted"/>